<dbReference type="EMBL" id="KQ978358">
    <property type="protein sequence ID" value="KYM94619.1"/>
    <property type="molecule type" value="Genomic_DNA"/>
</dbReference>
<sequence length="54" mass="6238">LINIVDSDNVIVETLDAHYEAVKSLCHLNACNTMRCIGHTKNYTLQNIFKIFNW</sequence>
<dbReference type="STRING" id="456900.A0A151I8H0"/>
<protein>
    <submittedName>
        <fullName evidence="1">Uncharacterized protein</fullName>
    </submittedName>
</protein>
<gene>
    <name evidence="1" type="ORF">ALC62_14742</name>
</gene>
<name>A0A151I8H0_9HYME</name>
<reference evidence="1 2" key="1">
    <citation type="submission" date="2016-03" db="EMBL/GenBank/DDBJ databases">
        <title>Cyphomyrmex costatus WGS genome.</title>
        <authorList>
            <person name="Nygaard S."/>
            <person name="Hu H."/>
            <person name="Boomsma J."/>
            <person name="Zhang G."/>
        </authorList>
    </citation>
    <scope>NUCLEOTIDE SEQUENCE [LARGE SCALE GENOMIC DNA]</scope>
    <source>
        <strain evidence="1">MS0001</strain>
        <tissue evidence="1">Whole body</tissue>
    </source>
</reference>
<feature type="non-terminal residue" evidence="1">
    <location>
        <position position="1"/>
    </location>
</feature>
<proteinExistence type="predicted"/>
<evidence type="ECO:0000313" key="2">
    <source>
        <dbReference type="Proteomes" id="UP000078542"/>
    </source>
</evidence>
<accession>A0A151I8H0</accession>
<keyword evidence="2" id="KW-1185">Reference proteome</keyword>
<evidence type="ECO:0000313" key="1">
    <source>
        <dbReference type="EMBL" id="KYM94619.1"/>
    </source>
</evidence>
<organism evidence="1 2">
    <name type="scientific">Cyphomyrmex costatus</name>
    <dbReference type="NCBI Taxonomy" id="456900"/>
    <lineage>
        <taxon>Eukaryota</taxon>
        <taxon>Metazoa</taxon>
        <taxon>Ecdysozoa</taxon>
        <taxon>Arthropoda</taxon>
        <taxon>Hexapoda</taxon>
        <taxon>Insecta</taxon>
        <taxon>Pterygota</taxon>
        <taxon>Neoptera</taxon>
        <taxon>Endopterygota</taxon>
        <taxon>Hymenoptera</taxon>
        <taxon>Apocrita</taxon>
        <taxon>Aculeata</taxon>
        <taxon>Formicoidea</taxon>
        <taxon>Formicidae</taxon>
        <taxon>Myrmicinae</taxon>
        <taxon>Cyphomyrmex</taxon>
    </lineage>
</organism>
<dbReference type="Proteomes" id="UP000078542">
    <property type="component" value="Unassembled WGS sequence"/>
</dbReference>
<dbReference type="AlphaFoldDB" id="A0A151I8H0"/>